<keyword evidence="2" id="KW-1185">Reference proteome</keyword>
<dbReference type="Proteomes" id="UP000814033">
    <property type="component" value="Unassembled WGS sequence"/>
</dbReference>
<evidence type="ECO:0000313" key="1">
    <source>
        <dbReference type="EMBL" id="KAI0047324.1"/>
    </source>
</evidence>
<sequence>MCKSFQGGMDDPRFVQSFVGDGPPAADVVLDFVRVCIANPAPAMLPATLILTAAFLPYATLTPFLSALPAPFTYKFQSRAHARAHAAFLFEKAEEFKLKGNVLYGRRERAAAVEAYAEAADICEHVLLLGHAERDMRGAEKLRAVCLANRAAAHLLDGPGQDVQQALSDGVEAERADSEYVKGYLRQMRAHVLLKNLGEARRVLERAAGKVQGADVQVVAQALDALPQ</sequence>
<evidence type="ECO:0000313" key="2">
    <source>
        <dbReference type="Proteomes" id="UP000814033"/>
    </source>
</evidence>
<dbReference type="EMBL" id="MU275906">
    <property type="protein sequence ID" value="KAI0047324.1"/>
    <property type="molecule type" value="Genomic_DNA"/>
</dbReference>
<reference evidence="1" key="1">
    <citation type="submission" date="2021-02" db="EMBL/GenBank/DDBJ databases">
        <authorList>
            <consortium name="DOE Joint Genome Institute"/>
            <person name="Ahrendt S."/>
            <person name="Looney B.P."/>
            <person name="Miyauchi S."/>
            <person name="Morin E."/>
            <person name="Drula E."/>
            <person name="Courty P.E."/>
            <person name="Chicoki N."/>
            <person name="Fauchery L."/>
            <person name="Kohler A."/>
            <person name="Kuo A."/>
            <person name="Labutti K."/>
            <person name="Pangilinan J."/>
            <person name="Lipzen A."/>
            <person name="Riley R."/>
            <person name="Andreopoulos W."/>
            <person name="He G."/>
            <person name="Johnson J."/>
            <person name="Barry K.W."/>
            <person name="Grigoriev I.V."/>
            <person name="Nagy L."/>
            <person name="Hibbett D."/>
            <person name="Henrissat B."/>
            <person name="Matheny P.B."/>
            <person name="Labbe J."/>
            <person name="Martin F."/>
        </authorList>
    </citation>
    <scope>NUCLEOTIDE SEQUENCE</scope>
    <source>
        <strain evidence="1">FP105234-sp</strain>
    </source>
</reference>
<reference evidence="1" key="2">
    <citation type="journal article" date="2022" name="New Phytol.">
        <title>Evolutionary transition to the ectomycorrhizal habit in the genomes of a hyperdiverse lineage of mushroom-forming fungi.</title>
        <authorList>
            <person name="Looney B."/>
            <person name="Miyauchi S."/>
            <person name="Morin E."/>
            <person name="Drula E."/>
            <person name="Courty P.E."/>
            <person name="Kohler A."/>
            <person name="Kuo A."/>
            <person name="LaButti K."/>
            <person name="Pangilinan J."/>
            <person name="Lipzen A."/>
            <person name="Riley R."/>
            <person name="Andreopoulos W."/>
            <person name="He G."/>
            <person name="Johnson J."/>
            <person name="Nolan M."/>
            <person name="Tritt A."/>
            <person name="Barry K.W."/>
            <person name="Grigoriev I.V."/>
            <person name="Nagy L.G."/>
            <person name="Hibbett D."/>
            <person name="Henrissat B."/>
            <person name="Matheny P.B."/>
            <person name="Labbe J."/>
            <person name="Martin F.M."/>
        </authorList>
    </citation>
    <scope>NUCLEOTIDE SEQUENCE</scope>
    <source>
        <strain evidence="1">FP105234-sp</strain>
    </source>
</reference>
<comment type="caution">
    <text evidence="1">The sequence shown here is derived from an EMBL/GenBank/DDBJ whole genome shotgun (WGS) entry which is preliminary data.</text>
</comment>
<accession>A0ACB8RTG9</accession>
<protein>
    <submittedName>
        <fullName evidence="1">Uncharacterized protein</fullName>
    </submittedName>
</protein>
<proteinExistence type="predicted"/>
<gene>
    <name evidence="1" type="ORF">FA95DRAFT_1559154</name>
</gene>
<organism evidence="1 2">
    <name type="scientific">Auriscalpium vulgare</name>
    <dbReference type="NCBI Taxonomy" id="40419"/>
    <lineage>
        <taxon>Eukaryota</taxon>
        <taxon>Fungi</taxon>
        <taxon>Dikarya</taxon>
        <taxon>Basidiomycota</taxon>
        <taxon>Agaricomycotina</taxon>
        <taxon>Agaricomycetes</taxon>
        <taxon>Russulales</taxon>
        <taxon>Auriscalpiaceae</taxon>
        <taxon>Auriscalpium</taxon>
    </lineage>
</organism>
<name>A0ACB8RTG9_9AGAM</name>